<protein>
    <submittedName>
        <fullName evidence="1">Uncharacterized protein</fullName>
    </submittedName>
</protein>
<evidence type="ECO:0000313" key="1">
    <source>
        <dbReference type="EMBL" id="ORD93246.1"/>
    </source>
</evidence>
<comment type="caution">
    <text evidence="1">The sequence shown here is derived from an EMBL/GenBank/DDBJ whole genome shotgun (WGS) entry which is preliminary data.</text>
</comment>
<organism evidence="1 2">
    <name type="scientific">Enterospora canceri</name>
    <dbReference type="NCBI Taxonomy" id="1081671"/>
    <lineage>
        <taxon>Eukaryota</taxon>
        <taxon>Fungi</taxon>
        <taxon>Fungi incertae sedis</taxon>
        <taxon>Microsporidia</taxon>
        <taxon>Enterocytozoonidae</taxon>
        <taxon>Enterospora</taxon>
    </lineage>
</organism>
<reference evidence="1 2" key="1">
    <citation type="journal article" date="2017" name="Environ. Microbiol.">
        <title>Decay of the glycolytic pathway and adaptation to intranuclear parasitism within Enterocytozoonidae microsporidia.</title>
        <authorList>
            <person name="Wiredu Boakye D."/>
            <person name="Jaroenlak P."/>
            <person name="Prachumwat A."/>
            <person name="Williams T.A."/>
            <person name="Bateman K.S."/>
            <person name="Itsathitphaisarn O."/>
            <person name="Sritunyalucksana K."/>
            <person name="Paszkiewicz K.H."/>
            <person name="Moore K.A."/>
            <person name="Stentiford G.D."/>
            <person name="Williams B.A."/>
        </authorList>
    </citation>
    <scope>NUCLEOTIDE SEQUENCE [LARGE SCALE GENOMIC DNA]</scope>
    <source>
        <strain evidence="1 2">GB1</strain>
    </source>
</reference>
<dbReference type="Proteomes" id="UP000192639">
    <property type="component" value="Unassembled WGS sequence"/>
</dbReference>
<dbReference type="AlphaFoldDB" id="A0A1Y1S4C7"/>
<keyword evidence="2" id="KW-1185">Reference proteome</keyword>
<proteinExistence type="predicted"/>
<gene>
    <name evidence="1" type="ORF">ECANGB1_507</name>
</gene>
<evidence type="ECO:0000313" key="2">
    <source>
        <dbReference type="Proteomes" id="UP000192639"/>
    </source>
</evidence>
<dbReference type="VEuPathDB" id="MicrosporidiaDB:ECANGB1_507"/>
<dbReference type="OrthoDB" id="10570544at2759"/>
<accession>A0A1Y1S4C7</accession>
<dbReference type="EMBL" id="LWDP01000133">
    <property type="protein sequence ID" value="ORD93246.1"/>
    <property type="molecule type" value="Genomic_DNA"/>
</dbReference>
<sequence>MESRYDQDEHSVGRAIRVMMTNHNRNKPTDRKEIQDAIGCMKEKTEEIIHKATEYIKIFGLEIVKVGDKKEKFFIVNETSYRKQEAVFYGREASKNEIEKQNKKTNSSQEQNESIQISTQVLRTQTDTQGDIPVEKQQLYTLFGLIQAELDKFNSVDILKDCILFKNENIREYLKKVKGEGYIKQSVEDNVLSYSLGWRFYAEYGRFFNMSKFYKIKKGSRM</sequence>
<name>A0A1Y1S4C7_9MICR</name>